<feature type="domain" description="Domain of unknown function at the cortex 1" evidence="1">
    <location>
        <begin position="11"/>
        <end position="210"/>
    </location>
</feature>
<comment type="caution">
    <text evidence="2">The sequence shown here is derived from an EMBL/GenBank/DDBJ whole genome shotgun (WGS) entry which is preliminary data.</text>
</comment>
<gene>
    <name evidence="2" type="ORF">PSTT_06044</name>
</gene>
<dbReference type="AlphaFoldDB" id="A0A2S4VLH6"/>
<dbReference type="VEuPathDB" id="FungiDB:PSHT_03082"/>
<name>A0A2S4VLH6_9BASI</name>
<dbReference type="Proteomes" id="UP000239156">
    <property type="component" value="Unassembled WGS sequence"/>
</dbReference>
<protein>
    <recommendedName>
        <fullName evidence="1">Domain of unknown function at the cortex 1 domain-containing protein</fullName>
    </recommendedName>
</protein>
<dbReference type="EMBL" id="PKSL01000046">
    <property type="protein sequence ID" value="POW10402.1"/>
    <property type="molecule type" value="Genomic_DNA"/>
</dbReference>
<dbReference type="PANTHER" id="PTHR34826">
    <property type="entry name" value="UPF0590 PROTEIN C409.17C"/>
    <property type="match status" value="1"/>
</dbReference>
<dbReference type="PANTHER" id="PTHR34826:SF2">
    <property type="entry name" value="UPF0590 PROTEIN C409.17C"/>
    <property type="match status" value="1"/>
</dbReference>
<reference evidence="2" key="1">
    <citation type="submission" date="2017-12" db="EMBL/GenBank/DDBJ databases">
        <title>Gene loss provides genomic basis for host adaptation in cereal stripe rust fungi.</title>
        <authorList>
            <person name="Xia C."/>
        </authorList>
    </citation>
    <scope>NUCLEOTIDE SEQUENCE [LARGE SCALE GENOMIC DNA]</scope>
    <source>
        <strain evidence="2">93-210</strain>
    </source>
</reference>
<dbReference type="InterPro" id="IPR013897">
    <property type="entry name" value="Duc1"/>
</dbReference>
<evidence type="ECO:0000313" key="2">
    <source>
        <dbReference type="EMBL" id="POW10402.1"/>
    </source>
</evidence>
<dbReference type="VEuPathDB" id="FungiDB:PSTT_06044"/>
<sequence>MAILLHPSPKFQVLAGPSADQLSPVNVNADKTDPFRINTDRFEGALTVRIKDFHGSDGRLSKDTENKYFEEWNEMTCSIQIQGRFLQETNADDCMWGNSFDRPIRDRLPYGTSVALKAISYIDPSLEHDIYSDKPWAWSPLLATMNHVKTERLQSDDSPLPDWEGTRPTEDCSSVVGDLATITSKRDRRRFLSSPENRQAVLLGPRVSYQSLTIIKFCIFSLGGLRTYRCSCFNRSDFALFPRILSMSNSLMVLWIIQLKVTDPYCQIIIQVRMRMFHPSIITQTLSLESADEICLGFVFSMWFRLDKLWDGQPVRYECISRSTLQTYFVIVVQIVELAGKPVPV</sequence>
<keyword evidence="3" id="KW-1185">Reference proteome</keyword>
<evidence type="ECO:0000259" key="1">
    <source>
        <dbReference type="Pfam" id="PF08588"/>
    </source>
</evidence>
<organism evidence="2 3">
    <name type="scientific">Puccinia striiformis</name>
    <dbReference type="NCBI Taxonomy" id="27350"/>
    <lineage>
        <taxon>Eukaryota</taxon>
        <taxon>Fungi</taxon>
        <taxon>Dikarya</taxon>
        <taxon>Basidiomycota</taxon>
        <taxon>Pucciniomycotina</taxon>
        <taxon>Pucciniomycetes</taxon>
        <taxon>Pucciniales</taxon>
        <taxon>Pucciniaceae</taxon>
        <taxon>Puccinia</taxon>
    </lineage>
</organism>
<accession>A0A2S4VLH6</accession>
<dbReference type="Pfam" id="PF08588">
    <property type="entry name" value="Duc1"/>
    <property type="match status" value="1"/>
</dbReference>
<proteinExistence type="predicted"/>
<evidence type="ECO:0000313" key="3">
    <source>
        <dbReference type="Proteomes" id="UP000239156"/>
    </source>
</evidence>